<comment type="function">
    <text evidence="23">Lysosomal dipeptide uniporter that selectively exports lysine, arginine or histidine-containing dipeptides with a net positive charge from the lysosome lumen into the cytosol. Could play a role in a specific type of protein O-glycosylation indirectly regulating macrophages migration and tissue invasion. Also essential for liver homeostasis.</text>
</comment>
<dbReference type="AlphaFoldDB" id="A0A4Z1T2K3"/>
<evidence type="ECO:0000256" key="20">
    <source>
        <dbReference type="ARBA" id="ARBA00044924"/>
    </source>
</evidence>
<comment type="catalytic activity">
    <reaction evidence="20">
        <text>L-lysyl-glycine(out) = L-lysyl-glycine(in)</text>
        <dbReference type="Rhea" id="RHEA:79407"/>
        <dbReference type="ChEBI" id="CHEBI:191202"/>
    </reaction>
</comment>
<evidence type="ECO:0000256" key="18">
    <source>
        <dbReference type="ARBA" id="ARBA00044912"/>
    </source>
</evidence>
<evidence type="ECO:0000256" key="19">
    <source>
        <dbReference type="ARBA" id="ARBA00044919"/>
    </source>
</evidence>
<evidence type="ECO:0000256" key="8">
    <source>
        <dbReference type="ARBA" id="ARBA00044876"/>
    </source>
</evidence>
<dbReference type="Proteomes" id="UP000315496">
    <property type="component" value="Chromosome 2"/>
</dbReference>
<protein>
    <recommendedName>
        <fullName evidence="21">Lysosomal dipeptide transporter MFSD1</fullName>
    </recommendedName>
    <alternativeName>
        <fullName evidence="22">Major facilitator superfamily domain-containing protein 1</fullName>
    </alternativeName>
</protein>
<dbReference type="Gene3D" id="1.20.1250.20">
    <property type="entry name" value="MFS general substrate transporter like domains"/>
    <property type="match status" value="1"/>
</dbReference>
<feature type="transmembrane region" description="Helical" evidence="25">
    <location>
        <begin position="143"/>
        <end position="163"/>
    </location>
</feature>
<evidence type="ECO:0000256" key="7">
    <source>
        <dbReference type="ARBA" id="ARBA00023228"/>
    </source>
</evidence>
<evidence type="ECO:0000256" key="1">
    <source>
        <dbReference type="ARBA" id="ARBA00004155"/>
    </source>
</evidence>
<dbReference type="Pfam" id="PF07690">
    <property type="entry name" value="MFS_1"/>
    <property type="match status" value="1"/>
</dbReference>
<keyword evidence="27" id="KW-1185">Reference proteome</keyword>
<comment type="catalytic activity">
    <reaction evidence="12">
        <text>L-lysyl-L-alpha-amino acid(out) = L-lysyl-L-alpha-amino acid(in)</text>
        <dbReference type="Rhea" id="RHEA:79387"/>
        <dbReference type="ChEBI" id="CHEBI:229965"/>
    </reaction>
</comment>
<dbReference type="CDD" id="cd06174">
    <property type="entry name" value="MFS"/>
    <property type="match status" value="1"/>
</dbReference>
<evidence type="ECO:0000256" key="14">
    <source>
        <dbReference type="ARBA" id="ARBA00044898"/>
    </source>
</evidence>
<evidence type="ECO:0000256" key="4">
    <source>
        <dbReference type="ARBA" id="ARBA00022692"/>
    </source>
</evidence>
<dbReference type="SUPFAM" id="SSF103473">
    <property type="entry name" value="MFS general substrate transporter"/>
    <property type="match status" value="1"/>
</dbReference>
<evidence type="ECO:0000256" key="11">
    <source>
        <dbReference type="ARBA" id="ARBA00044884"/>
    </source>
</evidence>
<dbReference type="GO" id="GO:0005765">
    <property type="term" value="C:lysosomal membrane"/>
    <property type="evidence" value="ECO:0007669"/>
    <property type="project" value="UniProtKB-SubCell"/>
</dbReference>
<keyword evidence="5 25" id="KW-1133">Transmembrane helix</keyword>
<evidence type="ECO:0000256" key="12">
    <source>
        <dbReference type="ARBA" id="ARBA00044891"/>
    </source>
</evidence>
<comment type="catalytic activity">
    <reaction evidence="10">
        <text>L-alpha-aminoacyl-L-arginine(out) = L-alpha-aminoacyl-L-arginine(in)</text>
        <dbReference type="Rhea" id="RHEA:79367"/>
        <dbReference type="ChEBI" id="CHEBI:229968"/>
    </reaction>
</comment>
<evidence type="ECO:0000256" key="2">
    <source>
        <dbReference type="ARBA" id="ARBA00008335"/>
    </source>
</evidence>
<dbReference type="EMBL" id="VDLU01000002">
    <property type="protein sequence ID" value="TNJ28173.1"/>
    <property type="molecule type" value="Genomic_DNA"/>
</dbReference>
<comment type="catalytic activity">
    <reaction evidence="17">
        <text>L-arginyl-glycine(out) = L-arginyl-glycine(in)</text>
        <dbReference type="Rhea" id="RHEA:79391"/>
        <dbReference type="ChEBI" id="CHEBI:229955"/>
    </reaction>
</comment>
<feature type="transmembrane region" description="Helical" evidence="25">
    <location>
        <begin position="410"/>
        <end position="430"/>
    </location>
</feature>
<evidence type="ECO:0000256" key="16">
    <source>
        <dbReference type="ARBA" id="ARBA00044900"/>
    </source>
</evidence>
<keyword evidence="6 25" id="KW-0472">Membrane</keyword>
<evidence type="ECO:0000256" key="21">
    <source>
        <dbReference type="ARBA" id="ARBA00044985"/>
    </source>
</evidence>
<accession>A0A4Z1T2K3</accession>
<comment type="catalytic activity">
    <reaction evidence="19">
        <text>L-alanyl-L-lysine(out) = L-alanyl-L-lysine(in)</text>
        <dbReference type="Rhea" id="RHEA:79415"/>
        <dbReference type="ChEBI" id="CHEBI:192470"/>
    </reaction>
</comment>
<feature type="transmembrane region" description="Helical" evidence="25">
    <location>
        <begin position="256"/>
        <end position="280"/>
    </location>
</feature>
<feature type="transmembrane region" description="Helical" evidence="25">
    <location>
        <begin position="115"/>
        <end position="136"/>
    </location>
</feature>
<evidence type="ECO:0000256" key="3">
    <source>
        <dbReference type="ARBA" id="ARBA00022448"/>
    </source>
</evidence>
<evidence type="ECO:0000256" key="6">
    <source>
        <dbReference type="ARBA" id="ARBA00023136"/>
    </source>
</evidence>
<comment type="subcellular location">
    <subcellularLocation>
        <location evidence="1">Lysosome membrane</location>
        <topology evidence="1">Multi-pass membrane protein</topology>
    </subcellularLocation>
</comment>
<keyword evidence="7" id="KW-0458">Lysosome</keyword>
<dbReference type="VEuPathDB" id="GiardiaDB:GMRT_15249"/>
<organism evidence="26 27">
    <name type="scientific">Giardia muris</name>
    <dbReference type="NCBI Taxonomy" id="5742"/>
    <lineage>
        <taxon>Eukaryota</taxon>
        <taxon>Metamonada</taxon>
        <taxon>Diplomonadida</taxon>
        <taxon>Hexamitidae</taxon>
        <taxon>Giardiinae</taxon>
        <taxon>Giardia</taxon>
    </lineage>
</organism>
<evidence type="ECO:0000256" key="25">
    <source>
        <dbReference type="SAM" id="Phobius"/>
    </source>
</evidence>
<dbReference type="OrthoDB" id="424834at2759"/>
<evidence type="ECO:0000256" key="22">
    <source>
        <dbReference type="ARBA" id="ARBA00045018"/>
    </source>
</evidence>
<feature type="transmembrane region" description="Helical" evidence="25">
    <location>
        <begin position="169"/>
        <end position="193"/>
    </location>
</feature>
<comment type="catalytic activity">
    <reaction evidence="11">
        <text>L-alpha-aminoacyl-L-histidine(out) = L-alpha-aminoacyl-L-histidine(in)</text>
        <dbReference type="Rhea" id="RHEA:79375"/>
        <dbReference type="ChEBI" id="CHEBI:229967"/>
    </reaction>
</comment>
<proteinExistence type="inferred from homology"/>
<comment type="catalytic activity">
    <reaction evidence="13">
        <text>L-alpha-aminoacyl-L-lysine(out) = L-alpha-aminoacyl-L-lysine(in)</text>
        <dbReference type="Rhea" id="RHEA:79383"/>
        <dbReference type="ChEBI" id="CHEBI:229966"/>
    </reaction>
</comment>
<comment type="catalytic activity">
    <reaction evidence="15">
        <text>L-arginyl-L-alpha-amino acid(out) = L-arginyl-L-alpha-amino acid(in)</text>
        <dbReference type="Rhea" id="RHEA:79371"/>
        <dbReference type="ChEBI" id="CHEBI:84315"/>
    </reaction>
</comment>
<comment type="catalytic activity">
    <reaction evidence="14">
        <text>L-aspartyl-L-lysine(out) = L-aspartyl-L-lysine(in)</text>
        <dbReference type="Rhea" id="RHEA:79411"/>
        <dbReference type="ChEBI" id="CHEBI:229953"/>
    </reaction>
</comment>
<dbReference type="InterPro" id="IPR036259">
    <property type="entry name" value="MFS_trans_sf"/>
</dbReference>
<evidence type="ECO:0000256" key="24">
    <source>
        <dbReference type="ARBA" id="ARBA00046376"/>
    </source>
</evidence>
<dbReference type="InterPro" id="IPR011701">
    <property type="entry name" value="MFS"/>
</dbReference>
<feature type="transmembrane region" description="Helical" evidence="25">
    <location>
        <begin position="385"/>
        <end position="403"/>
    </location>
</feature>
<gene>
    <name evidence="26" type="ORF">GMRT_15249</name>
</gene>
<dbReference type="PANTHER" id="PTHR23512:SF3">
    <property type="entry name" value="MAJOR FACILITATOR SUPERFAMILY DOMAIN-CONTAINING PROTEIN 1"/>
    <property type="match status" value="1"/>
</dbReference>
<dbReference type="GO" id="GO:0022857">
    <property type="term" value="F:transmembrane transporter activity"/>
    <property type="evidence" value="ECO:0007669"/>
    <property type="project" value="InterPro"/>
</dbReference>
<evidence type="ECO:0000313" key="26">
    <source>
        <dbReference type="EMBL" id="TNJ28173.1"/>
    </source>
</evidence>
<evidence type="ECO:0000256" key="13">
    <source>
        <dbReference type="ARBA" id="ARBA00044893"/>
    </source>
</evidence>
<comment type="similarity">
    <text evidence="2">Belongs to the major facilitator superfamily.</text>
</comment>
<name>A0A4Z1T2K3_GIAMU</name>
<feature type="transmembrane region" description="Helical" evidence="25">
    <location>
        <begin position="205"/>
        <end position="227"/>
    </location>
</feature>
<keyword evidence="4 25" id="KW-0812">Transmembrane</keyword>
<evidence type="ECO:0000256" key="5">
    <source>
        <dbReference type="ARBA" id="ARBA00022989"/>
    </source>
</evidence>
<evidence type="ECO:0000256" key="17">
    <source>
        <dbReference type="ARBA" id="ARBA00044903"/>
    </source>
</evidence>
<comment type="catalytic activity">
    <reaction evidence="9">
        <text>L-histidyl-glycine(out) = L-histidyl-glycine(in)</text>
        <dbReference type="Rhea" id="RHEA:79395"/>
        <dbReference type="ChEBI" id="CHEBI:229957"/>
    </reaction>
</comment>
<comment type="catalytic activity">
    <reaction evidence="18">
        <text>L-histidyl-L-alpha-amino acid(out) = L-histidyl-L-alpha-amino acid(in)</text>
        <dbReference type="Rhea" id="RHEA:79379"/>
        <dbReference type="ChEBI" id="CHEBI:229964"/>
    </reaction>
</comment>
<sequence length="536" mass="59886">MVGSTRKAQERRKISRYFLTSGVSSMVLQGMHLRARVSGSRRNSISATAHWSDRRYCPQQVKSEFHGVEPTRCEVGLIFIAAIFAAFSSMYVNDSIAPLSIYLPYYYENITDSQIGWLSSVIFCPSLFMALVIAPFIDRFGPLNVGIFCHAWFLLTTIIMPYVQHSYYALLVMRIVFGLLSEPSWLVQSALIARYMPSRLESMGFGVCMSIATSANLIGFGAITTLFSGFDCERDFTQAGYKDTQLFKDFEKRIIFTYWINVIITAASFIIYLACGLPLLRLDRTVAKKREEASQLPHAFNPKLPSYLSTSILPKLPRRSNRLSLKFRLMHTFYLSADYWALNFSFSLLLGCCYGCQTLMLTFLATKNSKEIDSHTSEYFGVVRSAMSVVGGPVSGLLVGAIGHRPLLTLISYCLSLASFISTIFFPAWVNMAPMGLIGFIDGASSGFAKSLFSIIVPTDQLSVAYAIDETLLNLWQFSLPPAAGMVSDFLREKYKSDCGIPLFYAVVVGIGLLPTIIVMIRDKTVFRGRLSVRPK</sequence>
<keyword evidence="3" id="KW-0813">Transport</keyword>
<comment type="catalytic activity">
    <reaction evidence="8">
        <text>L-lysyl-L-alanine(out) = L-lysyl-L-alanine(in)</text>
        <dbReference type="Rhea" id="RHEA:79399"/>
        <dbReference type="ChEBI" id="CHEBI:229954"/>
    </reaction>
</comment>
<evidence type="ECO:0000313" key="27">
    <source>
        <dbReference type="Proteomes" id="UP000315496"/>
    </source>
</evidence>
<comment type="catalytic activity">
    <reaction evidence="16">
        <text>L-lysyl-L-lysine(out) = L-lysyl-L-lysine(in)</text>
        <dbReference type="Rhea" id="RHEA:79403"/>
        <dbReference type="ChEBI" id="CHEBI:229956"/>
    </reaction>
</comment>
<feature type="transmembrane region" description="Helical" evidence="25">
    <location>
        <begin position="340"/>
        <end position="365"/>
    </location>
</feature>
<evidence type="ECO:0000256" key="15">
    <source>
        <dbReference type="ARBA" id="ARBA00044899"/>
    </source>
</evidence>
<feature type="transmembrane region" description="Helical" evidence="25">
    <location>
        <begin position="503"/>
        <end position="521"/>
    </location>
</feature>
<evidence type="ECO:0000256" key="10">
    <source>
        <dbReference type="ARBA" id="ARBA00044881"/>
    </source>
</evidence>
<dbReference type="InterPro" id="IPR052187">
    <property type="entry name" value="MFSD1"/>
</dbReference>
<feature type="transmembrane region" description="Helical" evidence="25">
    <location>
        <begin position="75"/>
        <end position="92"/>
    </location>
</feature>
<reference evidence="26 27" key="1">
    <citation type="submission" date="2019-05" db="EMBL/GenBank/DDBJ databases">
        <title>The compact genome of Giardia muris reveals important steps in the evolution of intestinal protozoan parasites.</title>
        <authorList>
            <person name="Xu F."/>
            <person name="Jimenez-Gonzalez A."/>
            <person name="Einarsson E."/>
            <person name="Astvaldsson A."/>
            <person name="Peirasmaki D."/>
            <person name="Eckmann L."/>
            <person name="Andersson J.O."/>
            <person name="Svard S.G."/>
            <person name="Jerlstrom-Hultqvist J."/>
        </authorList>
    </citation>
    <scope>NUCLEOTIDE SEQUENCE [LARGE SCALE GENOMIC DNA]</scope>
    <source>
        <strain evidence="26 27">Roberts-Thomson</strain>
    </source>
</reference>
<comment type="caution">
    <text evidence="26">The sequence shown here is derived from an EMBL/GenBank/DDBJ whole genome shotgun (WGS) entry which is preliminary data.</text>
</comment>
<evidence type="ECO:0000256" key="23">
    <source>
        <dbReference type="ARBA" id="ARBA00045709"/>
    </source>
</evidence>
<comment type="subunit">
    <text evidence="24">Homodimer. Interacts with lysosomal protein GLMP (via lumenal domain); the interaction starts while both proteins are still in the endoplasmic reticulum and is required for stabilization of MFSD1 in lysosomes but has no direct effect on its targeting to lysosomes or transporter activity.</text>
</comment>
<dbReference type="PANTHER" id="PTHR23512">
    <property type="entry name" value="MAJOR FACILITATOR SUPERFAMILY DOMAIN-CONTAINING PROTEIN 1"/>
    <property type="match status" value="1"/>
</dbReference>
<evidence type="ECO:0000256" key="9">
    <source>
        <dbReference type="ARBA" id="ARBA00044878"/>
    </source>
</evidence>